<organism evidence="2 3">
    <name type="scientific">Entomortierella parvispora</name>
    <dbReference type="NCBI Taxonomy" id="205924"/>
    <lineage>
        <taxon>Eukaryota</taxon>
        <taxon>Fungi</taxon>
        <taxon>Fungi incertae sedis</taxon>
        <taxon>Mucoromycota</taxon>
        <taxon>Mortierellomycotina</taxon>
        <taxon>Mortierellomycetes</taxon>
        <taxon>Mortierellales</taxon>
        <taxon>Mortierellaceae</taxon>
        <taxon>Entomortierella</taxon>
    </lineage>
</organism>
<sequence>MSQNADTSHQPKTPSRTPVPRLTPCIGFNIMCEMTTNPDFFANVLELMNRRGMVSPFGEQPQMPKIEDYELEPLYRLKKKTNKRIVTSQ</sequence>
<comment type="caution">
    <text evidence="2">The sequence shown here is derived from an EMBL/GenBank/DDBJ whole genome shotgun (WGS) entry which is preliminary data.</text>
</comment>
<keyword evidence="3" id="KW-1185">Reference proteome</keyword>
<dbReference type="EMBL" id="BQFW01000001">
    <property type="protein sequence ID" value="GJJ67674.1"/>
    <property type="molecule type" value="Genomic_DNA"/>
</dbReference>
<dbReference type="Proteomes" id="UP000827284">
    <property type="component" value="Unassembled WGS sequence"/>
</dbReference>
<feature type="region of interest" description="Disordered" evidence="1">
    <location>
        <begin position="1"/>
        <end position="20"/>
    </location>
</feature>
<proteinExistence type="predicted"/>
<evidence type="ECO:0000313" key="2">
    <source>
        <dbReference type="EMBL" id="GJJ67674.1"/>
    </source>
</evidence>
<dbReference type="AlphaFoldDB" id="A0A9P3LQG1"/>
<reference evidence="2" key="1">
    <citation type="submission" date="2021-11" db="EMBL/GenBank/DDBJ databases">
        <authorList>
            <person name="Herlambang A."/>
            <person name="Guo Y."/>
            <person name="Takashima Y."/>
            <person name="Nishizawa T."/>
        </authorList>
    </citation>
    <scope>NUCLEOTIDE SEQUENCE</scope>
    <source>
        <strain evidence="2">E1425</strain>
    </source>
</reference>
<accession>A0A9P3LQG1</accession>
<reference evidence="2" key="2">
    <citation type="journal article" date="2022" name="Microbiol. Resour. Announc.">
        <title>Whole-Genome Sequence of Entomortierella parvispora E1425, a Mucoromycotan Fungus Associated with Burkholderiaceae-Related Endosymbiotic Bacteria.</title>
        <authorList>
            <person name="Herlambang A."/>
            <person name="Guo Y."/>
            <person name="Takashima Y."/>
            <person name="Narisawa K."/>
            <person name="Ohta H."/>
            <person name="Nishizawa T."/>
        </authorList>
    </citation>
    <scope>NUCLEOTIDE SEQUENCE</scope>
    <source>
        <strain evidence="2">E1425</strain>
    </source>
</reference>
<name>A0A9P3LQG1_9FUNG</name>
<gene>
    <name evidence="2" type="ORF">EMPS_00020</name>
</gene>
<protein>
    <submittedName>
        <fullName evidence="2">Uncharacterized protein</fullName>
    </submittedName>
</protein>
<feature type="compositionally biased region" description="Polar residues" evidence="1">
    <location>
        <begin position="1"/>
        <end position="16"/>
    </location>
</feature>
<evidence type="ECO:0000256" key="1">
    <source>
        <dbReference type="SAM" id="MobiDB-lite"/>
    </source>
</evidence>
<evidence type="ECO:0000313" key="3">
    <source>
        <dbReference type="Proteomes" id="UP000827284"/>
    </source>
</evidence>